<keyword evidence="2" id="KW-0479">Metal-binding</keyword>
<dbReference type="InterPro" id="IPR040442">
    <property type="entry name" value="Pyrv_kinase-like_dom_sf"/>
</dbReference>
<proteinExistence type="inferred from homology"/>
<dbReference type="EMBL" id="NHRJ02000003">
    <property type="protein sequence ID" value="PZE21401.1"/>
    <property type="molecule type" value="Genomic_DNA"/>
</dbReference>
<dbReference type="Proteomes" id="UP000214746">
    <property type="component" value="Unassembled WGS sequence"/>
</dbReference>
<evidence type="ECO:0000256" key="3">
    <source>
        <dbReference type="ARBA" id="ARBA00023239"/>
    </source>
</evidence>
<protein>
    <recommendedName>
        <fullName evidence="4">HpcH/HpaI aldolase/citrate lyase domain-containing protein</fullName>
    </recommendedName>
</protein>
<dbReference type="InterPro" id="IPR015813">
    <property type="entry name" value="Pyrv/PenolPyrv_kinase-like_dom"/>
</dbReference>
<reference evidence="5" key="1">
    <citation type="submission" date="2018-06" db="EMBL/GenBank/DDBJ databases">
        <title>Paenibacillus xerothermodurans sp. nov. an extremely dry heat resistant spore forming bacterium isolated from the soil of Cape Canaveral, Florida.</title>
        <authorList>
            <person name="Seuylemezian A."/>
            <person name="Kaur N."/>
            <person name="Patil P."/>
            <person name="Patil P."/>
            <person name="Mayilraj S."/>
            <person name="Vaishampayan P."/>
        </authorList>
    </citation>
    <scope>NUCLEOTIDE SEQUENCE [LARGE SCALE GENOMIC DNA]</scope>
    <source>
        <strain evidence="5">ATCC 27380</strain>
    </source>
</reference>
<keyword evidence="3" id="KW-0456">Lyase</keyword>
<evidence type="ECO:0000256" key="1">
    <source>
        <dbReference type="ARBA" id="ARBA00005568"/>
    </source>
</evidence>
<comment type="similarity">
    <text evidence="1">Belongs to the HpcH/HpaI aldolase family.</text>
</comment>
<dbReference type="GO" id="GO:0016832">
    <property type="term" value="F:aldehyde-lyase activity"/>
    <property type="evidence" value="ECO:0007669"/>
    <property type="project" value="TreeGrafter"/>
</dbReference>
<evidence type="ECO:0000256" key="2">
    <source>
        <dbReference type="ARBA" id="ARBA00022723"/>
    </source>
</evidence>
<dbReference type="Pfam" id="PF03328">
    <property type="entry name" value="HpcH_HpaI"/>
    <property type="match status" value="1"/>
</dbReference>
<dbReference type="GO" id="GO:0005737">
    <property type="term" value="C:cytoplasm"/>
    <property type="evidence" value="ECO:0007669"/>
    <property type="project" value="TreeGrafter"/>
</dbReference>
<sequence length="267" mass="28382">MTTIKGGNYFMQNAVKQKLKNGEYATGAFIGFHSPSLAEMLGHSGFDFVVIDNEHGPLSWGEVEEMIRAVELTGAVPIVRVAYDQSDIQKALDRGAMGLHVPMVNTKEDAEAVVQKAKFPPVGKRGTAYSVRSSKYGKGGGNAYLQQSNDAILIAVHIETPEAVDNIDEIMSVAGIDICYIGPTDLSVTMGYSVEGPDHPEVQAAMNRVMAAGQKHGVAVGIQVGGASAIPQKQQWGAPYIGVAVTPVLYAALDEVVKAGKQLNQVK</sequence>
<evidence type="ECO:0000259" key="4">
    <source>
        <dbReference type="Pfam" id="PF03328"/>
    </source>
</evidence>
<gene>
    <name evidence="5" type="ORF">CBW46_008585</name>
</gene>
<dbReference type="Gene3D" id="3.20.20.60">
    <property type="entry name" value="Phosphoenolpyruvate-binding domains"/>
    <property type="match status" value="1"/>
</dbReference>
<feature type="domain" description="HpcH/HpaI aldolase/citrate lyase" evidence="4">
    <location>
        <begin position="27"/>
        <end position="240"/>
    </location>
</feature>
<dbReference type="GO" id="GO:0046872">
    <property type="term" value="F:metal ion binding"/>
    <property type="evidence" value="ECO:0007669"/>
    <property type="project" value="UniProtKB-KW"/>
</dbReference>
<evidence type="ECO:0000313" key="5">
    <source>
        <dbReference type="EMBL" id="PZE21401.1"/>
    </source>
</evidence>
<dbReference type="InterPro" id="IPR005000">
    <property type="entry name" value="Aldolase/citrate-lyase_domain"/>
</dbReference>
<accession>A0A2W1NE50</accession>
<dbReference type="AlphaFoldDB" id="A0A2W1NE50"/>
<dbReference type="PANTHER" id="PTHR30502">
    <property type="entry name" value="2-KETO-3-DEOXY-L-RHAMNONATE ALDOLASE"/>
    <property type="match status" value="1"/>
</dbReference>
<comment type="caution">
    <text evidence="5">The sequence shown here is derived from an EMBL/GenBank/DDBJ whole genome shotgun (WGS) entry which is preliminary data.</text>
</comment>
<evidence type="ECO:0000313" key="6">
    <source>
        <dbReference type="Proteomes" id="UP000214746"/>
    </source>
</evidence>
<dbReference type="SUPFAM" id="SSF51621">
    <property type="entry name" value="Phosphoenolpyruvate/pyruvate domain"/>
    <property type="match status" value="1"/>
</dbReference>
<name>A0A2W1NE50_PAEXE</name>
<dbReference type="PANTHER" id="PTHR30502:SF0">
    <property type="entry name" value="PHOSPHOENOLPYRUVATE CARBOXYLASE FAMILY PROTEIN"/>
    <property type="match status" value="1"/>
</dbReference>
<dbReference type="OrthoDB" id="86160at2"/>
<dbReference type="InterPro" id="IPR050251">
    <property type="entry name" value="HpcH-HpaI_aldolase"/>
</dbReference>
<keyword evidence="6" id="KW-1185">Reference proteome</keyword>
<organism evidence="5 6">
    <name type="scientific">Paenibacillus xerothermodurans</name>
    <dbReference type="NCBI Taxonomy" id="1977292"/>
    <lineage>
        <taxon>Bacteria</taxon>
        <taxon>Bacillati</taxon>
        <taxon>Bacillota</taxon>
        <taxon>Bacilli</taxon>
        <taxon>Bacillales</taxon>
        <taxon>Paenibacillaceae</taxon>
        <taxon>Paenibacillus</taxon>
    </lineage>
</organism>